<organism evidence="1 2">
    <name type="scientific">Candidatus Nitrosymbiomonas proteolyticus</name>
    <dbReference type="NCBI Taxonomy" id="2608984"/>
    <lineage>
        <taxon>Bacteria</taxon>
        <taxon>Bacillati</taxon>
        <taxon>Armatimonadota</taxon>
        <taxon>Armatimonadota incertae sedis</taxon>
        <taxon>Candidatus Nitrosymbiomonas</taxon>
    </lineage>
</organism>
<dbReference type="EMBL" id="AP021858">
    <property type="protein sequence ID" value="BBO23255.1"/>
    <property type="molecule type" value="Genomic_DNA"/>
</dbReference>
<evidence type="ECO:0000313" key="2">
    <source>
        <dbReference type="Proteomes" id="UP000662873"/>
    </source>
</evidence>
<accession>A0A809RFM9</accession>
<name>A0A809RFM9_9BACT</name>
<gene>
    <name evidence="1" type="ORF">NPRO_08500</name>
</gene>
<dbReference type="KEGG" id="npy:NPRO_08500"/>
<sequence length="230" mass="24779">MGTILALALTGVLGWDSLPQEAPRLAIALAPIVNTCDPKFPHADKEFVRAEMDGWIENLLSKSAESSGYRLVGREKTGPAAKDLGIDFANGRHRNLAQLTSLGTQVEAQFVILIQVGKESQKNAEVSSILSNPGRPLSESKVEVRTWVASVPDAKWLADGSKRAITGLAQGPYFGTTRSGEITGNPDDIAQMILLESKRRAEWLGRAAFSGAMQVLSNTLGFKQPEPPSR</sequence>
<protein>
    <submittedName>
        <fullName evidence="1">Uncharacterized protein</fullName>
    </submittedName>
</protein>
<proteinExistence type="predicted"/>
<dbReference type="AlphaFoldDB" id="A0A809RFM9"/>
<dbReference type="Proteomes" id="UP000662873">
    <property type="component" value="Chromosome"/>
</dbReference>
<reference evidence="1" key="1">
    <citation type="journal article" name="DNA Res.">
        <title>The physiological potential of anammox bacteria as revealed by their core genome structure.</title>
        <authorList>
            <person name="Okubo T."/>
            <person name="Toyoda A."/>
            <person name="Fukuhara K."/>
            <person name="Uchiyama I."/>
            <person name="Harigaya Y."/>
            <person name="Kuroiwa M."/>
            <person name="Suzuki T."/>
            <person name="Murakami Y."/>
            <person name="Suwa Y."/>
            <person name="Takami H."/>
        </authorList>
    </citation>
    <scope>NUCLEOTIDE SEQUENCE</scope>
    <source>
        <strain evidence="1">317325-2</strain>
    </source>
</reference>
<evidence type="ECO:0000313" key="1">
    <source>
        <dbReference type="EMBL" id="BBO23255.1"/>
    </source>
</evidence>